<name>A0A8S5V6B7_9CAUD</name>
<dbReference type="EMBL" id="BK016208">
    <property type="protein sequence ID" value="DAG02289.1"/>
    <property type="molecule type" value="Genomic_DNA"/>
</dbReference>
<sequence length="68" mass="7999">MFQSRCVTPHLLRFFCAHRLFRCSFAQDFVMAGYTGASSDAPLPRWWYANPVYSCRPYWRKSGSIPFI</sequence>
<evidence type="ECO:0000313" key="1">
    <source>
        <dbReference type="EMBL" id="DAG02289.1"/>
    </source>
</evidence>
<protein>
    <submittedName>
        <fullName evidence="1">Uncharacterized protein</fullName>
    </submittedName>
</protein>
<reference evidence="1" key="1">
    <citation type="journal article" date="2021" name="Proc. Natl. Acad. Sci. U.S.A.">
        <title>A Catalog of Tens of Thousands of Viruses from Human Metagenomes Reveals Hidden Associations with Chronic Diseases.</title>
        <authorList>
            <person name="Tisza M.J."/>
            <person name="Buck C.B."/>
        </authorList>
    </citation>
    <scope>NUCLEOTIDE SEQUENCE</scope>
    <source>
        <strain evidence="1">CtRci5</strain>
    </source>
</reference>
<accession>A0A8S5V6B7</accession>
<organism evidence="1">
    <name type="scientific">Myoviridae sp. ctRci5</name>
    <dbReference type="NCBI Taxonomy" id="2825105"/>
    <lineage>
        <taxon>Viruses</taxon>
        <taxon>Duplodnaviria</taxon>
        <taxon>Heunggongvirae</taxon>
        <taxon>Uroviricota</taxon>
        <taxon>Caudoviricetes</taxon>
    </lineage>
</organism>
<proteinExistence type="predicted"/>